<reference evidence="1 2" key="1">
    <citation type="journal article" date="2024" name="BMC Genomics">
        <title>Genome assembly of redclaw crayfish (Cherax quadricarinatus) provides insights into its immune adaptation and hypoxia tolerance.</title>
        <authorList>
            <person name="Liu Z."/>
            <person name="Zheng J."/>
            <person name="Li H."/>
            <person name="Fang K."/>
            <person name="Wang S."/>
            <person name="He J."/>
            <person name="Zhou D."/>
            <person name="Weng S."/>
            <person name="Chi M."/>
            <person name="Gu Z."/>
            <person name="He J."/>
            <person name="Li F."/>
            <person name="Wang M."/>
        </authorList>
    </citation>
    <scope>NUCLEOTIDE SEQUENCE [LARGE SCALE GENOMIC DNA]</scope>
    <source>
        <strain evidence="1">ZL_2023a</strain>
    </source>
</reference>
<keyword evidence="2" id="KW-1185">Reference proteome</keyword>
<evidence type="ECO:0000313" key="1">
    <source>
        <dbReference type="EMBL" id="KAK8722358.1"/>
    </source>
</evidence>
<accession>A0AAW0VYZ3</accession>
<dbReference type="Proteomes" id="UP001445076">
    <property type="component" value="Unassembled WGS sequence"/>
</dbReference>
<organism evidence="1 2">
    <name type="scientific">Cherax quadricarinatus</name>
    <name type="common">Australian red claw crayfish</name>
    <dbReference type="NCBI Taxonomy" id="27406"/>
    <lineage>
        <taxon>Eukaryota</taxon>
        <taxon>Metazoa</taxon>
        <taxon>Ecdysozoa</taxon>
        <taxon>Arthropoda</taxon>
        <taxon>Crustacea</taxon>
        <taxon>Multicrustacea</taxon>
        <taxon>Malacostraca</taxon>
        <taxon>Eumalacostraca</taxon>
        <taxon>Eucarida</taxon>
        <taxon>Decapoda</taxon>
        <taxon>Pleocyemata</taxon>
        <taxon>Astacidea</taxon>
        <taxon>Parastacoidea</taxon>
        <taxon>Parastacidae</taxon>
        <taxon>Cherax</taxon>
    </lineage>
</organism>
<dbReference type="AlphaFoldDB" id="A0AAW0VYZ3"/>
<comment type="caution">
    <text evidence="1">The sequence shown here is derived from an EMBL/GenBank/DDBJ whole genome shotgun (WGS) entry which is preliminary data.</text>
</comment>
<name>A0AAW0VYZ3_CHEQU</name>
<sequence>MNSSNVLEFPEDVIILHSPLAHTLNCQWKNVRTQELEFMGNYHQCFTLKKFLNTFKGDDPRLRQMVAVLCRLVEKVYKVGWILKDGWTNHIYIDVTHDDTYITIVDFVEPWINFQPNSALYNLETISVETCYVSGVKINEESASIALKQVQNLI</sequence>
<dbReference type="EMBL" id="JARKIK010000096">
    <property type="protein sequence ID" value="KAK8722358.1"/>
    <property type="molecule type" value="Genomic_DNA"/>
</dbReference>
<evidence type="ECO:0000313" key="2">
    <source>
        <dbReference type="Proteomes" id="UP001445076"/>
    </source>
</evidence>
<proteinExistence type="predicted"/>
<gene>
    <name evidence="1" type="ORF">OTU49_012396</name>
</gene>
<protein>
    <submittedName>
        <fullName evidence="1">Uncharacterized protein</fullName>
    </submittedName>
</protein>